<dbReference type="PANTHER" id="PTHR10340:SF54">
    <property type="entry name" value="SPHINGOMYELIN PHOSPHODIESTERASE 2"/>
    <property type="match status" value="1"/>
</dbReference>
<evidence type="ECO:0000256" key="1">
    <source>
        <dbReference type="ARBA" id="ARBA00008234"/>
    </source>
</evidence>
<dbReference type="SUPFAM" id="SSF56300">
    <property type="entry name" value="Metallo-dependent phosphatases"/>
    <property type="match status" value="1"/>
</dbReference>
<dbReference type="AlphaFoldDB" id="A0AA36D952"/>
<organism evidence="6 7">
    <name type="scientific">Mesorhabditis spiculigera</name>
    <dbReference type="NCBI Taxonomy" id="96644"/>
    <lineage>
        <taxon>Eukaryota</taxon>
        <taxon>Metazoa</taxon>
        <taxon>Ecdysozoa</taxon>
        <taxon>Nematoda</taxon>
        <taxon>Chromadorea</taxon>
        <taxon>Rhabditida</taxon>
        <taxon>Rhabditina</taxon>
        <taxon>Rhabditomorpha</taxon>
        <taxon>Rhabditoidea</taxon>
        <taxon>Rhabditidae</taxon>
        <taxon>Mesorhabditinae</taxon>
        <taxon>Mesorhabditis</taxon>
    </lineage>
</organism>
<dbReference type="InterPro" id="IPR029052">
    <property type="entry name" value="Metallo-depent_PP-like"/>
</dbReference>
<dbReference type="GO" id="GO:0046513">
    <property type="term" value="P:ceramide biosynthetic process"/>
    <property type="evidence" value="ECO:0007669"/>
    <property type="project" value="TreeGrafter"/>
</dbReference>
<keyword evidence="4" id="KW-0732">Signal</keyword>
<dbReference type="Proteomes" id="UP001177023">
    <property type="component" value="Unassembled WGS sequence"/>
</dbReference>
<dbReference type="GO" id="GO:0016020">
    <property type="term" value="C:membrane"/>
    <property type="evidence" value="ECO:0007669"/>
    <property type="project" value="GOC"/>
</dbReference>
<evidence type="ECO:0000256" key="3">
    <source>
        <dbReference type="ARBA" id="ARBA00023180"/>
    </source>
</evidence>
<reference evidence="6" key="1">
    <citation type="submission" date="2023-06" db="EMBL/GenBank/DDBJ databases">
        <authorList>
            <person name="Delattre M."/>
        </authorList>
    </citation>
    <scope>NUCLEOTIDE SEQUENCE</scope>
    <source>
        <strain evidence="6">AF72</strain>
    </source>
</reference>
<keyword evidence="3" id="KW-0325">Glycoprotein</keyword>
<feature type="signal peptide" evidence="4">
    <location>
        <begin position="1"/>
        <end position="16"/>
    </location>
</feature>
<keyword evidence="7" id="KW-1185">Reference proteome</keyword>
<evidence type="ECO:0000256" key="4">
    <source>
        <dbReference type="SAM" id="SignalP"/>
    </source>
</evidence>
<dbReference type="EMBL" id="CATQJA010002665">
    <property type="protein sequence ID" value="CAJ0583409.1"/>
    <property type="molecule type" value="Genomic_DNA"/>
</dbReference>
<evidence type="ECO:0000256" key="2">
    <source>
        <dbReference type="ARBA" id="ARBA00022801"/>
    </source>
</evidence>
<evidence type="ECO:0000313" key="6">
    <source>
        <dbReference type="EMBL" id="CAJ0583409.1"/>
    </source>
</evidence>
<keyword evidence="2" id="KW-0378">Hydrolase</keyword>
<protein>
    <recommendedName>
        <fullName evidence="5">Calcineurin-like phosphoesterase domain-containing protein</fullName>
    </recommendedName>
</protein>
<dbReference type="InterPro" id="IPR041805">
    <property type="entry name" value="ASMase/PPN1_MPP"/>
</dbReference>
<dbReference type="CDD" id="cd00842">
    <property type="entry name" value="MPP_ASMase"/>
    <property type="match status" value="1"/>
</dbReference>
<feature type="non-terminal residue" evidence="6">
    <location>
        <position position="370"/>
    </location>
</feature>
<dbReference type="GO" id="GO:0061750">
    <property type="term" value="F:acid sphingomyelin phosphodiesterase activity"/>
    <property type="evidence" value="ECO:0007669"/>
    <property type="project" value="TreeGrafter"/>
</dbReference>
<gene>
    <name evidence="6" type="ORF">MSPICULIGERA_LOCUS21490</name>
</gene>
<dbReference type="Gene3D" id="3.60.21.10">
    <property type="match status" value="1"/>
</dbReference>
<dbReference type="GO" id="GO:0006685">
    <property type="term" value="P:sphingomyelin catabolic process"/>
    <property type="evidence" value="ECO:0007669"/>
    <property type="project" value="TreeGrafter"/>
</dbReference>
<sequence>MLQFLGISWFLQMTIAATSETFTLDIRAGLEKALDQTLNRPSAENFDACTFCGFAIGVLAEQLGQSTTEEKILEELEQPEILHVLAKGRFAPQFLCGLMLSGCGESLSDPRIELWPMDIPKDKPDVKHWPVVPSGKPTLRILHISDLHIDRAYKVGSEADCDFGNLPKKLCCRQYQGDDPTRPIKKQAGPWGTVASCDIPFQTFISALNHIKNTEKLDLIYITGDLEAHDIWAYSKTTTSANIKNITDVLNSFFPSTPIFQATGNHEGVPMDGMPQHSMLNYEKYSPGWLYSEYAEAWAPQLTPEAINQTKYRASYAMSIKKKLRLISLNTVYCSQFNMFLFLDLYDPDGTLKWLIEQLLDAESKKEKAA</sequence>
<evidence type="ECO:0000313" key="7">
    <source>
        <dbReference type="Proteomes" id="UP001177023"/>
    </source>
</evidence>
<comment type="similarity">
    <text evidence="1">Belongs to the acid sphingomyelinase family.</text>
</comment>
<dbReference type="PANTHER" id="PTHR10340">
    <property type="entry name" value="SPHINGOMYELIN PHOSPHODIESTERASE"/>
    <property type="match status" value="1"/>
</dbReference>
<feature type="chain" id="PRO_5041372146" description="Calcineurin-like phosphoesterase domain-containing protein" evidence="4">
    <location>
        <begin position="17"/>
        <end position="370"/>
    </location>
</feature>
<dbReference type="Pfam" id="PF00149">
    <property type="entry name" value="Metallophos"/>
    <property type="match status" value="1"/>
</dbReference>
<accession>A0AA36D952</accession>
<comment type="caution">
    <text evidence="6">The sequence shown here is derived from an EMBL/GenBank/DDBJ whole genome shotgun (WGS) entry which is preliminary data.</text>
</comment>
<dbReference type="InterPro" id="IPR004843">
    <property type="entry name" value="Calcineurin-like_PHP"/>
</dbReference>
<proteinExistence type="inferred from homology"/>
<feature type="domain" description="Calcineurin-like phosphoesterase" evidence="5">
    <location>
        <begin position="139"/>
        <end position="318"/>
    </location>
</feature>
<dbReference type="GO" id="GO:0005615">
    <property type="term" value="C:extracellular space"/>
    <property type="evidence" value="ECO:0007669"/>
    <property type="project" value="TreeGrafter"/>
</dbReference>
<evidence type="ECO:0000259" key="5">
    <source>
        <dbReference type="Pfam" id="PF00149"/>
    </source>
</evidence>
<name>A0AA36D952_9BILA</name>
<dbReference type="GO" id="GO:0005764">
    <property type="term" value="C:lysosome"/>
    <property type="evidence" value="ECO:0007669"/>
    <property type="project" value="TreeGrafter"/>
</dbReference>